<proteinExistence type="predicted"/>
<name>A0ABU8WAY0_9BURK</name>
<accession>A0ABU8WAY0</accession>
<keyword evidence="2" id="KW-1185">Reference proteome</keyword>
<dbReference type="Proteomes" id="UP001363010">
    <property type="component" value="Unassembled WGS sequence"/>
</dbReference>
<evidence type="ECO:0000313" key="2">
    <source>
        <dbReference type="Proteomes" id="UP001363010"/>
    </source>
</evidence>
<evidence type="ECO:0000313" key="1">
    <source>
        <dbReference type="EMBL" id="MEJ8826683.1"/>
    </source>
</evidence>
<reference evidence="1 2" key="1">
    <citation type="submission" date="2024-03" db="EMBL/GenBank/DDBJ databases">
        <title>Novel species of the genus Variovorax.</title>
        <authorList>
            <person name="Liu Q."/>
            <person name="Xin Y.-H."/>
        </authorList>
    </citation>
    <scope>NUCLEOTIDE SEQUENCE [LARGE SCALE GENOMIC DNA]</scope>
    <source>
        <strain evidence="1 2">KACC 18501</strain>
    </source>
</reference>
<protein>
    <submittedName>
        <fullName evidence="1">Uncharacterized protein</fullName>
    </submittedName>
</protein>
<gene>
    <name evidence="1" type="ORF">WKW80_32505</name>
</gene>
<organism evidence="1 2">
    <name type="scientific">Variovorax humicola</name>
    <dbReference type="NCBI Taxonomy" id="1769758"/>
    <lineage>
        <taxon>Bacteria</taxon>
        <taxon>Pseudomonadati</taxon>
        <taxon>Pseudomonadota</taxon>
        <taxon>Betaproteobacteria</taxon>
        <taxon>Burkholderiales</taxon>
        <taxon>Comamonadaceae</taxon>
        <taxon>Variovorax</taxon>
    </lineage>
</organism>
<comment type="caution">
    <text evidence="1">The sequence shown here is derived from an EMBL/GenBank/DDBJ whole genome shotgun (WGS) entry which is preliminary data.</text>
</comment>
<sequence length="83" mass="9208">MVDGVSGRPGYFDAQPAALQRIQLDSARSMGVYFEEKNVPQISCEQLSKITRPVLIVRGERSRPFFTVMADAAARCWVEANSS</sequence>
<dbReference type="RefSeq" id="WP_340367720.1">
    <property type="nucleotide sequence ID" value="NZ_JBBKZV010000039.1"/>
</dbReference>
<dbReference type="EMBL" id="JBBKZV010000039">
    <property type="protein sequence ID" value="MEJ8826683.1"/>
    <property type="molecule type" value="Genomic_DNA"/>
</dbReference>